<dbReference type="Pfam" id="PF02668">
    <property type="entry name" value="TauD"/>
    <property type="match status" value="1"/>
</dbReference>
<evidence type="ECO:0000259" key="6">
    <source>
        <dbReference type="Pfam" id="PF02668"/>
    </source>
</evidence>
<gene>
    <name evidence="7" type="ORF">EXY23_19050</name>
</gene>
<evidence type="ECO:0000256" key="4">
    <source>
        <dbReference type="ARBA" id="ARBA00023002"/>
    </source>
</evidence>
<sequence length="295" mass="33114">MTLSIHPVDPARPDFVGEVSGVTIAAGVTPAEAAAIEEGMDRYAVLVFRAQAIDDAQQVAFSRHFGPLELATGDLAQGQERRLSMEINDISNLNRDGSVMARDDRKRLFGLGNLLWHSDSSFKATPAKFSLLSARVIPEGGGNTEFADMRRAWDTLDEQTRALVRDLVCEHSQLYSRGTLGFTDFTPEELAKWQPVPQRLVRRHPRTGRLSLFLSSHAGAIQGWPVPEARALLRDLTEHATQRENVYAHVWRPQDLVMWDNRVTMHRARRYDPTQVRDLHRTTVADMAPTLEQAA</sequence>
<dbReference type="Gene3D" id="3.60.130.10">
    <property type="entry name" value="Clavaminate synthase-like"/>
    <property type="match status" value="1"/>
</dbReference>
<dbReference type="OrthoDB" id="7346227at2"/>
<dbReference type="InterPro" id="IPR003819">
    <property type="entry name" value="TauD/TfdA-like"/>
</dbReference>
<name>A0A4R4D9T6_9PROT</name>
<accession>A0A4R4D9T6</accession>
<keyword evidence="5" id="KW-0408">Iron</keyword>
<dbReference type="GO" id="GO:0016706">
    <property type="term" value="F:2-oxoglutarate-dependent dioxygenase activity"/>
    <property type="evidence" value="ECO:0007669"/>
    <property type="project" value="UniProtKB-ARBA"/>
</dbReference>
<evidence type="ECO:0000256" key="3">
    <source>
        <dbReference type="ARBA" id="ARBA00022964"/>
    </source>
</evidence>
<dbReference type="EMBL" id="SKBM01000021">
    <property type="protein sequence ID" value="TCZ56688.1"/>
    <property type="molecule type" value="Genomic_DNA"/>
</dbReference>
<organism evidence="7 8">
    <name type="scientific">Roseicella aquatilis</name>
    <dbReference type="NCBI Taxonomy" id="2527868"/>
    <lineage>
        <taxon>Bacteria</taxon>
        <taxon>Pseudomonadati</taxon>
        <taxon>Pseudomonadota</taxon>
        <taxon>Alphaproteobacteria</taxon>
        <taxon>Acetobacterales</taxon>
        <taxon>Roseomonadaceae</taxon>
        <taxon>Roseicella</taxon>
    </lineage>
</organism>
<dbReference type="InterPro" id="IPR051178">
    <property type="entry name" value="TfdA_dioxygenase"/>
</dbReference>
<reference evidence="7 8" key="1">
    <citation type="submission" date="2019-03" db="EMBL/GenBank/DDBJ databases">
        <title>Paracraurococcus aquatilis NE82 genome sequence.</title>
        <authorList>
            <person name="Zhao Y."/>
            <person name="Du Z."/>
        </authorList>
    </citation>
    <scope>NUCLEOTIDE SEQUENCE [LARGE SCALE GENOMIC DNA]</scope>
    <source>
        <strain evidence="7 8">NE82</strain>
    </source>
</reference>
<evidence type="ECO:0000256" key="1">
    <source>
        <dbReference type="ARBA" id="ARBA00005896"/>
    </source>
</evidence>
<evidence type="ECO:0000313" key="7">
    <source>
        <dbReference type="EMBL" id="TCZ56688.1"/>
    </source>
</evidence>
<evidence type="ECO:0000313" key="8">
    <source>
        <dbReference type="Proteomes" id="UP000295023"/>
    </source>
</evidence>
<evidence type="ECO:0000256" key="2">
    <source>
        <dbReference type="ARBA" id="ARBA00022723"/>
    </source>
</evidence>
<keyword evidence="4" id="KW-0560">Oxidoreductase</keyword>
<dbReference type="SUPFAM" id="SSF51197">
    <property type="entry name" value="Clavaminate synthase-like"/>
    <property type="match status" value="1"/>
</dbReference>
<protein>
    <submittedName>
        <fullName evidence="7">TauD/TfdA family dioxygenase</fullName>
    </submittedName>
</protein>
<dbReference type="RefSeq" id="WP_132293131.1">
    <property type="nucleotide sequence ID" value="NZ_SKBM01000021.1"/>
</dbReference>
<dbReference type="GO" id="GO:0046872">
    <property type="term" value="F:metal ion binding"/>
    <property type="evidence" value="ECO:0007669"/>
    <property type="project" value="UniProtKB-KW"/>
</dbReference>
<evidence type="ECO:0000256" key="5">
    <source>
        <dbReference type="ARBA" id="ARBA00023004"/>
    </source>
</evidence>
<keyword evidence="2" id="KW-0479">Metal-binding</keyword>
<feature type="domain" description="TauD/TfdA-like" evidence="6">
    <location>
        <begin position="11"/>
        <end position="283"/>
    </location>
</feature>
<dbReference type="PANTHER" id="PTHR43779">
    <property type="entry name" value="DIOXYGENASE RV0097-RELATED"/>
    <property type="match status" value="1"/>
</dbReference>
<dbReference type="PANTHER" id="PTHR43779:SF3">
    <property type="entry name" value="(3R)-3-[(CARBOXYMETHYL)AMINO]FATTY ACID OXYGENASE_DECARBOXYLASE"/>
    <property type="match status" value="1"/>
</dbReference>
<comment type="caution">
    <text evidence="7">The sequence shown here is derived from an EMBL/GenBank/DDBJ whole genome shotgun (WGS) entry which is preliminary data.</text>
</comment>
<keyword evidence="3 7" id="KW-0223">Dioxygenase</keyword>
<keyword evidence="8" id="KW-1185">Reference proteome</keyword>
<proteinExistence type="inferred from homology"/>
<dbReference type="Proteomes" id="UP000295023">
    <property type="component" value="Unassembled WGS sequence"/>
</dbReference>
<comment type="similarity">
    <text evidence="1">Belongs to the TfdA dioxygenase family.</text>
</comment>
<dbReference type="AlphaFoldDB" id="A0A4R4D9T6"/>
<dbReference type="InterPro" id="IPR042098">
    <property type="entry name" value="TauD-like_sf"/>
</dbReference>